<feature type="transmembrane region" description="Helical" evidence="2">
    <location>
        <begin position="159"/>
        <end position="179"/>
    </location>
</feature>
<dbReference type="GO" id="GO:0008643">
    <property type="term" value="P:carbohydrate transport"/>
    <property type="evidence" value="ECO:0007669"/>
    <property type="project" value="InterPro"/>
</dbReference>
<comment type="similarity">
    <text evidence="1">Belongs to the sodium:galactoside symporter (TC 2.A.2) family.</text>
</comment>
<dbReference type="AlphaFoldDB" id="A0YAB6"/>
<feature type="transmembrane region" description="Helical" evidence="2">
    <location>
        <begin position="315"/>
        <end position="332"/>
    </location>
</feature>
<name>A0YAB6_9GAMM</name>
<evidence type="ECO:0000256" key="2">
    <source>
        <dbReference type="SAM" id="Phobius"/>
    </source>
</evidence>
<feature type="transmembrane region" description="Helical" evidence="2">
    <location>
        <begin position="83"/>
        <end position="101"/>
    </location>
</feature>
<keyword evidence="2" id="KW-1133">Transmembrane helix</keyword>
<evidence type="ECO:0000256" key="1">
    <source>
        <dbReference type="ARBA" id="ARBA00009617"/>
    </source>
</evidence>
<keyword evidence="3" id="KW-0813">Transport</keyword>
<dbReference type="Proteomes" id="UP000004931">
    <property type="component" value="Unassembled WGS sequence"/>
</dbReference>
<dbReference type="EMBL" id="AAVT01000001">
    <property type="protein sequence ID" value="EAW33070.1"/>
    <property type="molecule type" value="Genomic_DNA"/>
</dbReference>
<feature type="transmembrane region" description="Helical" evidence="2">
    <location>
        <begin position="254"/>
        <end position="277"/>
    </location>
</feature>
<protein>
    <submittedName>
        <fullName evidence="3">Sugar transporter</fullName>
    </submittedName>
</protein>
<feature type="transmembrane region" description="Helical" evidence="2">
    <location>
        <begin position="113"/>
        <end position="133"/>
    </location>
</feature>
<gene>
    <name evidence="3" type="ORF">GP2143_17481</name>
</gene>
<proteinExistence type="inferred from homology"/>
<sequence length="479" mass="52729">MVRFMSKIGVGAKLAYGMGSVPYAVKDAAFSAFVLFFYTQVLGLSGSLTGLAIFISVVWDAVSDPMIGAWSDRLKTRWGRRHPMMLAGTIPLGLSFVMLFHPVASVLDSQIQLFAWLLLSVLMVRTFLTVFYIPQNAMGAEITSDYHERTAIVNIRTNLGWIAGVSLPAICLAFLFVSVDGEDGRFVIENYHFYGWVSFFVVVITAGICVFGTRQFIPRLMEVATRNTVSPGFMGMISDTLGTLKNINFRRIMVFEVAVGATMGIQGALNMIVWTYFWELTTAEISILMVSSLVAVVVVFPSMSWLGKHWQKQQLLTFAVAGLFINTAWFVPGRLLGFLPENGTPILFALVFFQSLVGTGLTIVRTVNLHSIMADIADENELQTGRRQEGVFFSASTFALKFVMGFGYMVAGPLLDFVGLEPGVAPGEASESALFGIGMVIGPIMTAFLLIPWWMAARLNVSREKLNEVQASLALRQSR</sequence>
<keyword evidence="2" id="KW-0812">Transmembrane</keyword>
<keyword evidence="3" id="KW-0762">Sugar transport</keyword>
<evidence type="ECO:0000313" key="3">
    <source>
        <dbReference type="EMBL" id="EAW33070.1"/>
    </source>
</evidence>
<keyword evidence="4" id="KW-1185">Reference proteome</keyword>
<dbReference type="SUPFAM" id="SSF103473">
    <property type="entry name" value="MFS general substrate transporter"/>
    <property type="match status" value="1"/>
</dbReference>
<dbReference type="PANTHER" id="PTHR11328:SF24">
    <property type="entry name" value="MAJOR FACILITATOR SUPERFAMILY (MFS) PROFILE DOMAIN-CONTAINING PROTEIN"/>
    <property type="match status" value="1"/>
</dbReference>
<feature type="transmembrane region" description="Helical" evidence="2">
    <location>
        <begin position="283"/>
        <end position="303"/>
    </location>
</feature>
<dbReference type="InterPro" id="IPR039672">
    <property type="entry name" value="MFS_2"/>
</dbReference>
<evidence type="ECO:0000313" key="4">
    <source>
        <dbReference type="Proteomes" id="UP000004931"/>
    </source>
</evidence>
<feature type="transmembrane region" description="Helical" evidence="2">
    <location>
        <begin position="44"/>
        <end position="62"/>
    </location>
</feature>
<dbReference type="PANTHER" id="PTHR11328">
    <property type="entry name" value="MAJOR FACILITATOR SUPERFAMILY DOMAIN-CONTAINING PROTEIN"/>
    <property type="match status" value="1"/>
</dbReference>
<comment type="caution">
    <text evidence="3">The sequence shown here is derived from an EMBL/GenBank/DDBJ whole genome shotgun (WGS) entry which is preliminary data.</text>
</comment>
<dbReference type="InterPro" id="IPR036259">
    <property type="entry name" value="MFS_trans_sf"/>
</dbReference>
<dbReference type="Gene3D" id="1.20.1250.20">
    <property type="entry name" value="MFS general substrate transporter like domains"/>
    <property type="match status" value="1"/>
</dbReference>
<dbReference type="GO" id="GO:0005886">
    <property type="term" value="C:plasma membrane"/>
    <property type="evidence" value="ECO:0007669"/>
    <property type="project" value="TreeGrafter"/>
</dbReference>
<accession>A0YAB6</accession>
<feature type="transmembrane region" description="Helical" evidence="2">
    <location>
        <begin position="191"/>
        <end position="211"/>
    </location>
</feature>
<dbReference type="GO" id="GO:0015293">
    <property type="term" value="F:symporter activity"/>
    <property type="evidence" value="ECO:0007669"/>
    <property type="project" value="InterPro"/>
</dbReference>
<feature type="transmembrane region" description="Helical" evidence="2">
    <location>
        <begin position="434"/>
        <end position="456"/>
    </location>
</feature>
<organism evidence="3 4">
    <name type="scientific">marine gamma proteobacterium HTCC2143</name>
    <dbReference type="NCBI Taxonomy" id="247633"/>
    <lineage>
        <taxon>Bacteria</taxon>
        <taxon>Pseudomonadati</taxon>
        <taxon>Pseudomonadota</taxon>
        <taxon>Gammaproteobacteria</taxon>
        <taxon>Cellvibrionales</taxon>
        <taxon>Spongiibacteraceae</taxon>
        <taxon>BD1-7 clade</taxon>
    </lineage>
</organism>
<dbReference type="eggNOG" id="COG2211">
    <property type="taxonomic scope" value="Bacteria"/>
</dbReference>
<keyword evidence="2" id="KW-0472">Membrane</keyword>
<feature type="transmembrane region" description="Helical" evidence="2">
    <location>
        <begin position="344"/>
        <end position="364"/>
    </location>
</feature>
<reference evidence="3 4" key="1">
    <citation type="journal article" date="2010" name="J. Bacteriol.">
        <title>Genome sequence of the oligotrophic marine Gammaproteobacterium HTCC2143, isolated from the Oregon Coast.</title>
        <authorList>
            <person name="Oh H.M."/>
            <person name="Kang I."/>
            <person name="Ferriera S."/>
            <person name="Giovannoni S.J."/>
            <person name="Cho J.C."/>
        </authorList>
    </citation>
    <scope>NUCLEOTIDE SEQUENCE [LARGE SCALE GENOMIC DNA]</scope>
    <source>
        <strain evidence="3 4">HTCC2143</strain>
    </source>
</reference>
<dbReference type="Pfam" id="PF13347">
    <property type="entry name" value="MFS_2"/>
    <property type="match status" value="1"/>
</dbReference>
<feature type="transmembrane region" description="Helical" evidence="2">
    <location>
        <begin position="391"/>
        <end position="414"/>
    </location>
</feature>
<dbReference type="STRING" id="247633.GP2143_17481"/>